<dbReference type="Pfam" id="PF05181">
    <property type="entry name" value="XPA_C"/>
    <property type="match status" value="1"/>
</dbReference>
<dbReference type="GO" id="GO:1901255">
    <property type="term" value="P:nucleotide-excision repair involved in interstrand cross-link repair"/>
    <property type="evidence" value="ECO:0007669"/>
    <property type="project" value="TreeGrafter"/>
</dbReference>
<evidence type="ECO:0000313" key="6">
    <source>
        <dbReference type="EMBL" id="KAL1502993.1"/>
    </source>
</evidence>
<proteinExistence type="predicted"/>
<dbReference type="InterPro" id="IPR037129">
    <property type="entry name" value="XPA_sf"/>
</dbReference>
<dbReference type="GO" id="GO:0000715">
    <property type="term" value="P:nucleotide-excision repair, DNA damage recognition"/>
    <property type="evidence" value="ECO:0007669"/>
    <property type="project" value="TreeGrafter"/>
</dbReference>
<feature type="region of interest" description="Disordered" evidence="4">
    <location>
        <begin position="1"/>
        <end position="30"/>
    </location>
</feature>
<evidence type="ECO:0000313" key="7">
    <source>
        <dbReference type="Proteomes" id="UP001515480"/>
    </source>
</evidence>
<dbReference type="SUPFAM" id="SSF46955">
    <property type="entry name" value="Putative DNA-binding domain"/>
    <property type="match status" value="1"/>
</dbReference>
<dbReference type="PANTHER" id="PTHR10142:SF0">
    <property type="entry name" value="DNA REPAIR PROTEIN COMPLEMENTING XP-A CELLS"/>
    <property type="match status" value="1"/>
</dbReference>
<dbReference type="GO" id="GO:0006284">
    <property type="term" value="P:base-excision repair"/>
    <property type="evidence" value="ECO:0007669"/>
    <property type="project" value="TreeGrafter"/>
</dbReference>
<gene>
    <name evidence="6" type="ORF">AB1Y20_011063</name>
</gene>
<dbReference type="EMBL" id="JBGBPQ010000022">
    <property type="protein sequence ID" value="KAL1502993.1"/>
    <property type="molecule type" value="Genomic_DNA"/>
</dbReference>
<dbReference type="GO" id="GO:0003684">
    <property type="term" value="F:damaged DNA binding"/>
    <property type="evidence" value="ECO:0007669"/>
    <property type="project" value="InterPro"/>
</dbReference>
<name>A0AB34INW1_PRYPA</name>
<dbReference type="InterPro" id="IPR009061">
    <property type="entry name" value="DNA-bd_dom_put_sf"/>
</dbReference>
<feature type="compositionally biased region" description="Pro residues" evidence="4">
    <location>
        <begin position="10"/>
        <end position="23"/>
    </location>
</feature>
<dbReference type="PANTHER" id="PTHR10142">
    <property type="entry name" value="DNA REPAIR PROTEIN COMPLEMENTING XP-A CELLS"/>
    <property type="match status" value="1"/>
</dbReference>
<sequence length="220" mass="24561">MAELSRRGAAPPPPRGAPPPPPPREARGGGMCVECGEKEGQPRFLEAFGVAVCFDCQRAHRGEGGRYQLISKAKAKDEYLLSERQLNSVYGGLGCQKVPNPHHARGGEMSLYLRTQAEQLALQTWKSSEGLYEEMRRRADEREARREKARGRQLGVELPGRGRKRPAAESVAPAASARRPPLFTAERHEHAFLSDEEYDGDADLWTKRCECGFSVQYERI</sequence>
<dbReference type="SUPFAM" id="SSF57863">
    <property type="entry name" value="ArfGap/RecO-like zinc finger"/>
    <property type="match status" value="1"/>
</dbReference>
<feature type="domain" description="XPA C-terminal" evidence="5">
    <location>
        <begin position="67"/>
        <end position="116"/>
    </location>
</feature>
<evidence type="ECO:0000256" key="3">
    <source>
        <dbReference type="ARBA" id="ARBA00023242"/>
    </source>
</evidence>
<dbReference type="AlphaFoldDB" id="A0AB34INW1"/>
<feature type="region of interest" description="Disordered" evidence="4">
    <location>
        <begin position="142"/>
        <end position="183"/>
    </location>
</feature>
<comment type="caution">
    <text evidence="6">The sequence shown here is derived from an EMBL/GenBank/DDBJ whole genome shotgun (WGS) entry which is preliminary data.</text>
</comment>
<keyword evidence="2" id="KW-0862">Zinc</keyword>
<reference evidence="6 7" key="1">
    <citation type="journal article" date="2024" name="Science">
        <title>Giant polyketide synthase enzymes in the biosynthesis of giant marine polyether toxins.</title>
        <authorList>
            <person name="Fallon T.R."/>
            <person name="Shende V.V."/>
            <person name="Wierzbicki I.H."/>
            <person name="Pendleton A.L."/>
            <person name="Watervoot N.F."/>
            <person name="Auber R.P."/>
            <person name="Gonzalez D.J."/>
            <person name="Wisecaver J.H."/>
            <person name="Moore B.S."/>
        </authorList>
    </citation>
    <scope>NUCLEOTIDE SEQUENCE [LARGE SCALE GENOMIC DNA]</scope>
    <source>
        <strain evidence="6 7">12B1</strain>
    </source>
</reference>
<dbReference type="Gene3D" id="3.90.530.10">
    <property type="entry name" value="XPA C-terminal domain"/>
    <property type="match status" value="1"/>
</dbReference>
<dbReference type="InterPro" id="IPR000465">
    <property type="entry name" value="XPA/RAD14"/>
</dbReference>
<dbReference type="InterPro" id="IPR022656">
    <property type="entry name" value="XPA_C"/>
</dbReference>
<keyword evidence="3" id="KW-0539">Nucleus</keyword>
<evidence type="ECO:0000256" key="4">
    <source>
        <dbReference type="SAM" id="MobiDB-lite"/>
    </source>
</evidence>
<evidence type="ECO:0000259" key="5">
    <source>
        <dbReference type="Pfam" id="PF05181"/>
    </source>
</evidence>
<keyword evidence="7" id="KW-1185">Reference proteome</keyword>
<evidence type="ECO:0000256" key="2">
    <source>
        <dbReference type="ARBA" id="ARBA00022833"/>
    </source>
</evidence>
<dbReference type="GO" id="GO:0070914">
    <property type="term" value="P:UV-damage excision repair"/>
    <property type="evidence" value="ECO:0007669"/>
    <property type="project" value="TreeGrafter"/>
</dbReference>
<comment type="subcellular location">
    <subcellularLocation>
        <location evidence="1">Nucleus</location>
    </subcellularLocation>
</comment>
<feature type="compositionally biased region" description="Low complexity" evidence="4">
    <location>
        <begin position="168"/>
        <end position="181"/>
    </location>
</feature>
<evidence type="ECO:0000256" key="1">
    <source>
        <dbReference type="ARBA" id="ARBA00004123"/>
    </source>
</evidence>
<dbReference type="Proteomes" id="UP001515480">
    <property type="component" value="Unassembled WGS sequence"/>
</dbReference>
<dbReference type="InterPro" id="IPR037278">
    <property type="entry name" value="ARFGAP/RecO"/>
</dbReference>
<accession>A0AB34INW1</accession>
<dbReference type="GO" id="GO:0000110">
    <property type="term" value="C:nucleotide-excision repair factor 1 complex"/>
    <property type="evidence" value="ECO:0007669"/>
    <property type="project" value="TreeGrafter"/>
</dbReference>
<organism evidence="6 7">
    <name type="scientific">Prymnesium parvum</name>
    <name type="common">Toxic golden alga</name>
    <dbReference type="NCBI Taxonomy" id="97485"/>
    <lineage>
        <taxon>Eukaryota</taxon>
        <taxon>Haptista</taxon>
        <taxon>Haptophyta</taxon>
        <taxon>Prymnesiophyceae</taxon>
        <taxon>Prymnesiales</taxon>
        <taxon>Prymnesiaceae</taxon>
        <taxon>Prymnesium</taxon>
    </lineage>
</organism>
<protein>
    <recommendedName>
        <fullName evidence="5">XPA C-terminal domain-containing protein</fullName>
    </recommendedName>
</protein>